<dbReference type="EMBL" id="JBHTAI010000002">
    <property type="protein sequence ID" value="MFC7147707.1"/>
    <property type="molecule type" value="Genomic_DNA"/>
</dbReference>
<feature type="DNA-binding region" description="H-T-H motif" evidence="2">
    <location>
        <begin position="44"/>
        <end position="63"/>
    </location>
</feature>
<dbReference type="InterPro" id="IPR050624">
    <property type="entry name" value="HTH-type_Tx_Regulator"/>
</dbReference>
<dbReference type="PANTHER" id="PTHR43479:SF7">
    <property type="entry name" value="TETR-FAMILY TRANSCRIPTIONAL REGULATOR"/>
    <property type="match status" value="1"/>
</dbReference>
<feature type="domain" description="HTH tetR-type" evidence="3">
    <location>
        <begin position="21"/>
        <end position="81"/>
    </location>
</feature>
<evidence type="ECO:0000256" key="2">
    <source>
        <dbReference type="PROSITE-ProRule" id="PRU00335"/>
    </source>
</evidence>
<protein>
    <submittedName>
        <fullName evidence="4">TetR/AcrR family transcriptional regulator</fullName>
    </submittedName>
</protein>
<name>A0ABW2F6A3_9BACL</name>
<dbReference type="InterPro" id="IPR039532">
    <property type="entry name" value="TetR_C_Firmicutes"/>
</dbReference>
<keyword evidence="1 2" id="KW-0238">DNA-binding</keyword>
<keyword evidence="5" id="KW-1185">Reference proteome</keyword>
<evidence type="ECO:0000313" key="5">
    <source>
        <dbReference type="Proteomes" id="UP001596378"/>
    </source>
</evidence>
<dbReference type="SUPFAM" id="SSF46689">
    <property type="entry name" value="Homeodomain-like"/>
    <property type="match status" value="1"/>
</dbReference>
<gene>
    <name evidence="4" type="ORF">ACFQMJ_04075</name>
</gene>
<dbReference type="Pfam" id="PF14278">
    <property type="entry name" value="TetR_C_8"/>
    <property type="match status" value="1"/>
</dbReference>
<dbReference type="PANTHER" id="PTHR43479">
    <property type="entry name" value="ACREF/ENVCD OPERON REPRESSOR-RELATED"/>
    <property type="match status" value="1"/>
</dbReference>
<proteinExistence type="predicted"/>
<evidence type="ECO:0000256" key="1">
    <source>
        <dbReference type="ARBA" id="ARBA00023125"/>
    </source>
</evidence>
<sequence length="210" mass="24200">MGSRDVKRGMEEMNPNDLRVIQTKKALHQALLELLKTKPLETVSVSALCRRGAISRGAFYLHYKSVEELFDEHLRQLLQDLEESYYEPYRRVPNLVPSLLDPSTIRIFHHVKKYQTFYEIVFGDKSPLSYYYSLLEKIKSLMRSSSGSDVPDDRNASLLFAYQANAMMGLLIWWHENGYAFSPEHMNEQLAALLRMYGARGVSDAEGDNV</sequence>
<dbReference type="PROSITE" id="PS50977">
    <property type="entry name" value="HTH_TETR_2"/>
    <property type="match status" value="1"/>
</dbReference>
<organism evidence="4 5">
    <name type="scientific">Cohnella cellulosilytica</name>
    <dbReference type="NCBI Taxonomy" id="986710"/>
    <lineage>
        <taxon>Bacteria</taxon>
        <taxon>Bacillati</taxon>
        <taxon>Bacillota</taxon>
        <taxon>Bacilli</taxon>
        <taxon>Bacillales</taxon>
        <taxon>Paenibacillaceae</taxon>
        <taxon>Cohnella</taxon>
    </lineage>
</organism>
<evidence type="ECO:0000313" key="4">
    <source>
        <dbReference type="EMBL" id="MFC7147707.1"/>
    </source>
</evidence>
<dbReference type="Proteomes" id="UP001596378">
    <property type="component" value="Unassembled WGS sequence"/>
</dbReference>
<reference evidence="5" key="1">
    <citation type="journal article" date="2019" name="Int. J. Syst. Evol. Microbiol.">
        <title>The Global Catalogue of Microorganisms (GCM) 10K type strain sequencing project: providing services to taxonomists for standard genome sequencing and annotation.</title>
        <authorList>
            <consortium name="The Broad Institute Genomics Platform"/>
            <consortium name="The Broad Institute Genome Sequencing Center for Infectious Disease"/>
            <person name="Wu L."/>
            <person name="Ma J."/>
        </authorList>
    </citation>
    <scope>NUCLEOTIDE SEQUENCE [LARGE SCALE GENOMIC DNA]</scope>
    <source>
        <strain evidence="5">KCTC 12907</strain>
    </source>
</reference>
<dbReference type="Pfam" id="PF00440">
    <property type="entry name" value="TetR_N"/>
    <property type="match status" value="1"/>
</dbReference>
<dbReference type="InterPro" id="IPR009057">
    <property type="entry name" value="Homeodomain-like_sf"/>
</dbReference>
<accession>A0ABW2F6A3</accession>
<comment type="caution">
    <text evidence="4">The sequence shown here is derived from an EMBL/GenBank/DDBJ whole genome shotgun (WGS) entry which is preliminary data.</text>
</comment>
<evidence type="ECO:0000259" key="3">
    <source>
        <dbReference type="PROSITE" id="PS50977"/>
    </source>
</evidence>
<dbReference type="InterPro" id="IPR001647">
    <property type="entry name" value="HTH_TetR"/>
</dbReference>
<dbReference type="Gene3D" id="1.10.357.10">
    <property type="entry name" value="Tetracycline Repressor, domain 2"/>
    <property type="match status" value="1"/>
</dbReference>